<feature type="transmembrane region" description="Helical" evidence="1">
    <location>
        <begin position="96"/>
        <end position="117"/>
    </location>
</feature>
<gene>
    <name evidence="2" type="ORF">OS242_07085</name>
</gene>
<proteinExistence type="predicted"/>
<evidence type="ECO:0000313" key="3">
    <source>
        <dbReference type="Proteomes" id="UP001208017"/>
    </source>
</evidence>
<keyword evidence="1" id="KW-0472">Membrane</keyword>
<keyword evidence="3" id="KW-1185">Reference proteome</keyword>
<protein>
    <submittedName>
        <fullName evidence="2">Uncharacterized protein</fullName>
    </submittedName>
</protein>
<keyword evidence="1" id="KW-1133">Transmembrane helix</keyword>
<evidence type="ECO:0000256" key="1">
    <source>
        <dbReference type="SAM" id="Phobius"/>
    </source>
</evidence>
<accession>A0ABT3X2C5</accession>
<feature type="transmembrane region" description="Helical" evidence="1">
    <location>
        <begin position="124"/>
        <end position="140"/>
    </location>
</feature>
<feature type="transmembrane region" description="Helical" evidence="1">
    <location>
        <begin position="35"/>
        <end position="53"/>
    </location>
</feature>
<organism evidence="2 3">
    <name type="scientific">Tumebacillus lacus</name>
    <dbReference type="NCBI Taxonomy" id="2995335"/>
    <lineage>
        <taxon>Bacteria</taxon>
        <taxon>Bacillati</taxon>
        <taxon>Bacillota</taxon>
        <taxon>Bacilli</taxon>
        <taxon>Bacillales</taxon>
        <taxon>Alicyclobacillaceae</taxon>
        <taxon>Tumebacillus</taxon>
    </lineage>
</organism>
<dbReference type="EMBL" id="JAPMLT010000002">
    <property type="protein sequence ID" value="MCX7569725.1"/>
    <property type="molecule type" value="Genomic_DNA"/>
</dbReference>
<comment type="caution">
    <text evidence="2">The sequence shown here is derived from an EMBL/GenBank/DDBJ whole genome shotgun (WGS) entry which is preliminary data.</text>
</comment>
<feature type="transmembrane region" description="Helical" evidence="1">
    <location>
        <begin position="62"/>
        <end position="84"/>
    </location>
</feature>
<evidence type="ECO:0000313" key="2">
    <source>
        <dbReference type="EMBL" id="MCX7569725.1"/>
    </source>
</evidence>
<dbReference type="Proteomes" id="UP001208017">
    <property type="component" value="Unassembled WGS sequence"/>
</dbReference>
<dbReference type="RefSeq" id="WP_267150954.1">
    <property type="nucleotide sequence ID" value="NZ_JAPMLT010000002.1"/>
</dbReference>
<reference evidence="2 3" key="1">
    <citation type="submission" date="2022-11" db="EMBL/GenBank/DDBJ databases">
        <title>Study of microbial diversity in lake waters.</title>
        <authorList>
            <person name="Zhang J."/>
        </authorList>
    </citation>
    <scope>NUCLEOTIDE SEQUENCE [LARGE SCALE GENOMIC DNA]</scope>
    <source>
        <strain evidence="2 3">DT12</strain>
    </source>
</reference>
<keyword evidence="1" id="KW-0812">Transmembrane</keyword>
<name>A0ABT3X2C5_9BACL</name>
<sequence length="141" mass="15944">MILKRLIQSDWFLPSVIGVWLGIQHFYGLRLGMTANSLLIWFLLLTGVSIWWAKRTGDVRSGVVAGVVLWAVAFTSFLCLLIPLKVEHGLPFGNEVLIGYGLVLFVGCPVSWLCSWLTVKYGKWSWWVPIIGLPVLYFFSI</sequence>